<feature type="region of interest" description="Disordered" evidence="1">
    <location>
        <begin position="79"/>
        <end position="101"/>
    </location>
</feature>
<keyword evidence="4" id="KW-1185">Reference proteome</keyword>
<protein>
    <submittedName>
        <fullName evidence="3">Uncharacterized protein</fullName>
    </submittedName>
</protein>
<evidence type="ECO:0000313" key="3">
    <source>
        <dbReference type="EMBL" id="CAH1982254.1"/>
    </source>
</evidence>
<evidence type="ECO:0000256" key="1">
    <source>
        <dbReference type="SAM" id="MobiDB-lite"/>
    </source>
</evidence>
<feature type="chain" id="PRO_5040462387" evidence="2">
    <location>
        <begin position="18"/>
        <end position="101"/>
    </location>
</feature>
<feature type="compositionally biased region" description="Basic and acidic residues" evidence="1">
    <location>
        <begin position="82"/>
        <end position="94"/>
    </location>
</feature>
<comment type="caution">
    <text evidence="3">The sequence shown here is derived from an EMBL/GenBank/DDBJ whole genome shotgun (WGS) entry which is preliminary data.</text>
</comment>
<accession>A0A9P0KXA2</accession>
<organism evidence="3 4">
    <name type="scientific">Acanthoscelides obtectus</name>
    <name type="common">Bean weevil</name>
    <name type="synonym">Bruchus obtectus</name>
    <dbReference type="NCBI Taxonomy" id="200917"/>
    <lineage>
        <taxon>Eukaryota</taxon>
        <taxon>Metazoa</taxon>
        <taxon>Ecdysozoa</taxon>
        <taxon>Arthropoda</taxon>
        <taxon>Hexapoda</taxon>
        <taxon>Insecta</taxon>
        <taxon>Pterygota</taxon>
        <taxon>Neoptera</taxon>
        <taxon>Endopterygota</taxon>
        <taxon>Coleoptera</taxon>
        <taxon>Polyphaga</taxon>
        <taxon>Cucujiformia</taxon>
        <taxon>Chrysomeloidea</taxon>
        <taxon>Chrysomelidae</taxon>
        <taxon>Bruchinae</taxon>
        <taxon>Bruchini</taxon>
        <taxon>Acanthoscelides</taxon>
    </lineage>
</organism>
<evidence type="ECO:0000313" key="4">
    <source>
        <dbReference type="Proteomes" id="UP001152888"/>
    </source>
</evidence>
<feature type="signal peptide" evidence="2">
    <location>
        <begin position="1"/>
        <end position="17"/>
    </location>
</feature>
<dbReference type="OrthoDB" id="6585993at2759"/>
<reference evidence="3" key="1">
    <citation type="submission" date="2022-03" db="EMBL/GenBank/DDBJ databases">
        <authorList>
            <person name="Sayadi A."/>
        </authorList>
    </citation>
    <scope>NUCLEOTIDE SEQUENCE</scope>
</reference>
<evidence type="ECO:0000256" key="2">
    <source>
        <dbReference type="SAM" id="SignalP"/>
    </source>
</evidence>
<name>A0A9P0KXA2_ACAOB</name>
<keyword evidence="2" id="KW-0732">Signal</keyword>
<sequence>MSSRLIVLFFLICCATAEIRDEEFDLFPRLPLGVIDTDNVVCKKQSRVYIENLRNLSLWAHENILNLFQSVIHLKSLSSNAERSDQIKQKDFRQQMRINNR</sequence>
<proteinExistence type="predicted"/>
<gene>
    <name evidence="3" type="ORF">ACAOBT_LOCUS14901</name>
</gene>
<dbReference type="AlphaFoldDB" id="A0A9P0KXA2"/>
<dbReference type="Proteomes" id="UP001152888">
    <property type="component" value="Unassembled WGS sequence"/>
</dbReference>
<dbReference type="EMBL" id="CAKOFQ010006918">
    <property type="protein sequence ID" value="CAH1982254.1"/>
    <property type="molecule type" value="Genomic_DNA"/>
</dbReference>